<proteinExistence type="predicted"/>
<evidence type="ECO:0000313" key="1">
    <source>
        <dbReference type="EMBL" id="KAJ7764002.1"/>
    </source>
</evidence>
<dbReference type="AlphaFoldDB" id="A0AAD7JFQ7"/>
<protein>
    <submittedName>
        <fullName evidence="1">Uncharacterized protein</fullName>
    </submittedName>
</protein>
<evidence type="ECO:0000313" key="2">
    <source>
        <dbReference type="Proteomes" id="UP001215280"/>
    </source>
</evidence>
<organism evidence="1 2">
    <name type="scientific">Mycena maculata</name>
    <dbReference type="NCBI Taxonomy" id="230809"/>
    <lineage>
        <taxon>Eukaryota</taxon>
        <taxon>Fungi</taxon>
        <taxon>Dikarya</taxon>
        <taxon>Basidiomycota</taxon>
        <taxon>Agaricomycotina</taxon>
        <taxon>Agaricomycetes</taxon>
        <taxon>Agaricomycetidae</taxon>
        <taxon>Agaricales</taxon>
        <taxon>Marasmiineae</taxon>
        <taxon>Mycenaceae</taxon>
        <taxon>Mycena</taxon>
    </lineage>
</organism>
<reference evidence="1" key="1">
    <citation type="submission" date="2023-03" db="EMBL/GenBank/DDBJ databases">
        <title>Massive genome expansion in bonnet fungi (Mycena s.s.) driven by repeated elements and novel gene families across ecological guilds.</title>
        <authorList>
            <consortium name="Lawrence Berkeley National Laboratory"/>
            <person name="Harder C.B."/>
            <person name="Miyauchi S."/>
            <person name="Viragh M."/>
            <person name="Kuo A."/>
            <person name="Thoen E."/>
            <person name="Andreopoulos B."/>
            <person name="Lu D."/>
            <person name="Skrede I."/>
            <person name="Drula E."/>
            <person name="Henrissat B."/>
            <person name="Morin E."/>
            <person name="Kohler A."/>
            <person name="Barry K."/>
            <person name="LaButti K."/>
            <person name="Morin E."/>
            <person name="Salamov A."/>
            <person name="Lipzen A."/>
            <person name="Mereny Z."/>
            <person name="Hegedus B."/>
            <person name="Baldrian P."/>
            <person name="Stursova M."/>
            <person name="Weitz H."/>
            <person name="Taylor A."/>
            <person name="Grigoriev I.V."/>
            <person name="Nagy L.G."/>
            <person name="Martin F."/>
            <person name="Kauserud H."/>
        </authorList>
    </citation>
    <scope>NUCLEOTIDE SEQUENCE</scope>
    <source>
        <strain evidence="1">CBHHK188m</strain>
    </source>
</reference>
<accession>A0AAD7JFQ7</accession>
<sequence length="51" mass="5396">MVSRGSTTLGIQNSAQKGIAGRGVLLDWGGWMDSKNATYDAFTAIAIPDRP</sequence>
<comment type="caution">
    <text evidence="1">The sequence shown here is derived from an EMBL/GenBank/DDBJ whole genome shotgun (WGS) entry which is preliminary data.</text>
</comment>
<name>A0AAD7JFQ7_9AGAR</name>
<dbReference type="EMBL" id="JARJLG010000039">
    <property type="protein sequence ID" value="KAJ7764002.1"/>
    <property type="molecule type" value="Genomic_DNA"/>
</dbReference>
<keyword evidence="2" id="KW-1185">Reference proteome</keyword>
<gene>
    <name evidence="1" type="ORF">DFH07DRAFT_812305</name>
</gene>
<dbReference type="Proteomes" id="UP001215280">
    <property type="component" value="Unassembled WGS sequence"/>
</dbReference>